<evidence type="ECO:0000313" key="2">
    <source>
        <dbReference type="Proteomes" id="UP001176940"/>
    </source>
</evidence>
<name>A0ABN9LVI2_9NEOB</name>
<dbReference type="EMBL" id="CAUEEQ010033983">
    <property type="protein sequence ID" value="CAJ0951851.1"/>
    <property type="molecule type" value="Genomic_DNA"/>
</dbReference>
<proteinExistence type="predicted"/>
<dbReference type="PANTHER" id="PTHR17550:SF4">
    <property type="entry name" value="E3 UBIQUITIN-PROTEIN LIGASE TTC3"/>
    <property type="match status" value="1"/>
</dbReference>
<keyword evidence="2" id="KW-1185">Reference proteome</keyword>
<gene>
    <name evidence="1" type="ORF">RIMI_LOCUS13638626</name>
</gene>
<comment type="caution">
    <text evidence="1">The sequence shown here is derived from an EMBL/GenBank/DDBJ whole genome shotgun (WGS) entry which is preliminary data.</text>
</comment>
<feature type="non-terminal residue" evidence="1">
    <location>
        <position position="261"/>
    </location>
</feature>
<accession>A0ABN9LVI2</accession>
<organism evidence="1 2">
    <name type="scientific">Ranitomeya imitator</name>
    <name type="common">mimic poison frog</name>
    <dbReference type="NCBI Taxonomy" id="111125"/>
    <lineage>
        <taxon>Eukaryota</taxon>
        <taxon>Metazoa</taxon>
        <taxon>Chordata</taxon>
        <taxon>Craniata</taxon>
        <taxon>Vertebrata</taxon>
        <taxon>Euteleostomi</taxon>
        <taxon>Amphibia</taxon>
        <taxon>Batrachia</taxon>
        <taxon>Anura</taxon>
        <taxon>Neobatrachia</taxon>
        <taxon>Hyloidea</taxon>
        <taxon>Dendrobatidae</taxon>
        <taxon>Dendrobatinae</taxon>
        <taxon>Ranitomeya</taxon>
    </lineage>
</organism>
<protein>
    <submittedName>
        <fullName evidence="1">Uncharacterized protein</fullName>
    </submittedName>
</protein>
<dbReference type="PANTHER" id="PTHR17550">
    <property type="entry name" value="E3 UBIQUITIN-PROTEIN LIGASE TTC3"/>
    <property type="match status" value="1"/>
</dbReference>
<sequence length="261" mass="30398">MDTVVSEFGMRATRLIPSKCEWNHDKFIEVPVIDIVTKAVTCRHDHMMQDRTGAVGKDRNVQSSELHYQTLVRGAAVALKVFWLFFFLTVDPVGYWLSHSYEEMKTNCDLMKVYMIWPILMSHCDSATLQFQPRFLETVQQSVAMTLKNYDYIELLEELADLFKKVANNPRLIDDLLRIGNKMEMPKLKTKMSAIVEAIAWVQATGDQILFKKVMDSQECFRSQFLFTFFYQYAFLLTKMGEECCMLTDKVKKHACDKCDE</sequence>
<evidence type="ECO:0000313" key="1">
    <source>
        <dbReference type="EMBL" id="CAJ0951851.1"/>
    </source>
</evidence>
<dbReference type="Proteomes" id="UP001176940">
    <property type="component" value="Unassembled WGS sequence"/>
</dbReference>
<reference evidence="1" key="1">
    <citation type="submission" date="2023-07" db="EMBL/GenBank/DDBJ databases">
        <authorList>
            <person name="Stuckert A."/>
        </authorList>
    </citation>
    <scope>NUCLEOTIDE SEQUENCE</scope>
</reference>